<evidence type="ECO:0000256" key="1">
    <source>
        <dbReference type="SAM" id="MobiDB-lite"/>
    </source>
</evidence>
<gene>
    <name evidence="2" type="ORF">AS859_07370</name>
</gene>
<dbReference type="AlphaFoldDB" id="A0A1V9VAL0"/>
<evidence type="ECO:0000313" key="3">
    <source>
        <dbReference type="Proteomes" id="UP000192599"/>
    </source>
</evidence>
<reference evidence="2 3" key="1">
    <citation type="submission" date="2017-04" db="EMBL/GenBank/DDBJ databases">
        <title>Accumulation and expression of multiple antibiotic resistance genes in Arcobacter cryaerophilus that thrives in sewage.</title>
        <authorList>
            <person name="Millar J.A."/>
            <person name="Raghavan R."/>
        </authorList>
    </citation>
    <scope>NUCLEOTIDE SEQUENCE [LARGE SCALE GENOMIC DNA]</scope>
    <source>
        <strain evidence="2 3">AZT-1</strain>
    </source>
</reference>
<sequence>AGNSGDAISLVCIDEHDYLLAIEKLIKQKINKIAIEGFKVNPNIKAEPISNGRNRAKSGANRATQSRASKTEDKTSSSKRTFGRKRDEEKSSSSEKPRGNSNRFGSKRGETSSITSRSKRVSSSLKNK</sequence>
<evidence type="ECO:0008006" key="4">
    <source>
        <dbReference type="Google" id="ProtNLM"/>
    </source>
</evidence>
<accession>A0A1V9VAL0</accession>
<feature type="non-terminal residue" evidence="2">
    <location>
        <position position="1"/>
    </location>
</feature>
<comment type="caution">
    <text evidence="2">The sequence shown here is derived from an EMBL/GenBank/DDBJ whole genome shotgun (WGS) entry which is preliminary data.</text>
</comment>
<dbReference type="EMBL" id="LNTC01000097">
    <property type="protein sequence ID" value="OQR41150.1"/>
    <property type="molecule type" value="Genomic_DNA"/>
</dbReference>
<organism evidence="2 3">
    <name type="scientific">Aliarcobacter cryaerophilus</name>
    <dbReference type="NCBI Taxonomy" id="28198"/>
    <lineage>
        <taxon>Bacteria</taxon>
        <taxon>Pseudomonadati</taxon>
        <taxon>Campylobacterota</taxon>
        <taxon>Epsilonproteobacteria</taxon>
        <taxon>Campylobacterales</taxon>
        <taxon>Arcobacteraceae</taxon>
        <taxon>Aliarcobacter</taxon>
    </lineage>
</organism>
<evidence type="ECO:0000313" key="2">
    <source>
        <dbReference type="EMBL" id="OQR41150.1"/>
    </source>
</evidence>
<name>A0A1V9VAL0_9BACT</name>
<feature type="compositionally biased region" description="Basic and acidic residues" evidence="1">
    <location>
        <begin position="84"/>
        <end position="98"/>
    </location>
</feature>
<dbReference type="Proteomes" id="UP000192599">
    <property type="component" value="Unassembled WGS sequence"/>
</dbReference>
<feature type="compositionally biased region" description="Low complexity" evidence="1">
    <location>
        <begin position="111"/>
        <end position="128"/>
    </location>
</feature>
<protein>
    <recommendedName>
        <fullName evidence="4">DEAD/DEAH box helicase</fullName>
    </recommendedName>
</protein>
<proteinExistence type="predicted"/>
<feature type="region of interest" description="Disordered" evidence="1">
    <location>
        <begin position="40"/>
        <end position="128"/>
    </location>
</feature>